<dbReference type="GO" id="GO:0008168">
    <property type="term" value="F:methyltransferase activity"/>
    <property type="evidence" value="ECO:0007669"/>
    <property type="project" value="UniProtKB-KW"/>
</dbReference>
<protein>
    <submittedName>
        <fullName evidence="4">Ribosomal RNA large subunit methyltransferase A</fullName>
        <ecNumber evidence="4">2.1.1.-</ecNumber>
    </submittedName>
</protein>
<dbReference type="PIRSF" id="PIRSF018249">
    <property type="entry name" value="MyrA_prd"/>
    <property type="match status" value="1"/>
</dbReference>
<dbReference type="PANTHER" id="PTHR42912:SF45">
    <property type="entry name" value="23S RRNA (GUANINE(745)-N(1))-METHYLTRANSFERASE"/>
    <property type="match status" value="1"/>
</dbReference>
<evidence type="ECO:0000313" key="5">
    <source>
        <dbReference type="Proteomes" id="UP000190935"/>
    </source>
</evidence>
<feature type="binding site" evidence="2">
    <location>
        <position position="195"/>
    </location>
    <ligand>
        <name>S-adenosyl-L-methionine</name>
        <dbReference type="ChEBI" id="CHEBI:59789"/>
    </ligand>
</feature>
<dbReference type="Pfam" id="PF13847">
    <property type="entry name" value="Methyltransf_31"/>
    <property type="match status" value="1"/>
</dbReference>
<dbReference type="SUPFAM" id="SSF53335">
    <property type="entry name" value="S-adenosyl-L-methionine-dependent methyltransferases"/>
    <property type="match status" value="1"/>
</dbReference>
<dbReference type="EMBL" id="LT630287">
    <property type="protein sequence ID" value="SFV40970.1"/>
    <property type="molecule type" value="Genomic_DNA"/>
</dbReference>
<accession>A0A1K1KPZ6</accession>
<dbReference type="InterPro" id="IPR050508">
    <property type="entry name" value="Methyltransf_Superfamily"/>
</dbReference>
<feature type="domain" description="Methyltransferase" evidence="3">
    <location>
        <begin position="95"/>
        <end position="240"/>
    </location>
</feature>
<reference evidence="5" key="1">
    <citation type="submission" date="2016-11" db="EMBL/GenBank/DDBJ databases">
        <authorList>
            <person name="Papadimitriou K."/>
        </authorList>
    </citation>
    <scope>NUCLEOTIDE SEQUENCE [LARGE SCALE GENOMIC DNA]</scope>
    <source>
        <strain evidence="5">ACA-DC 1533</strain>
    </source>
</reference>
<dbReference type="InterPro" id="IPR029063">
    <property type="entry name" value="SAM-dependent_MTases_sf"/>
</dbReference>
<feature type="binding site" evidence="1">
    <location>
        <position position="20"/>
    </location>
    <ligand>
        <name>Zn(2+)</name>
        <dbReference type="ChEBI" id="CHEBI:29105"/>
    </ligand>
</feature>
<evidence type="ECO:0000256" key="1">
    <source>
        <dbReference type="PIRSR" id="PIRSR018249-1"/>
    </source>
</evidence>
<feature type="binding site" evidence="1">
    <location>
        <position position="41"/>
    </location>
    <ligand>
        <name>Zn(2+)</name>
        <dbReference type="ChEBI" id="CHEBI:29105"/>
    </ligand>
</feature>
<feature type="binding site" evidence="1">
    <location>
        <position position="23"/>
    </location>
    <ligand>
        <name>Zn(2+)</name>
        <dbReference type="ChEBI" id="CHEBI:29105"/>
    </ligand>
</feature>
<dbReference type="AlphaFoldDB" id="A0A1K1KPZ6"/>
<dbReference type="GO" id="GO:0046872">
    <property type="term" value="F:metal ion binding"/>
    <property type="evidence" value="ECO:0007669"/>
    <property type="project" value="UniProtKB-KW"/>
</dbReference>
<organism evidence="4 5">
    <name type="scientific">Ligilactobacillus acidipiscis</name>
    <dbReference type="NCBI Taxonomy" id="89059"/>
    <lineage>
        <taxon>Bacteria</taxon>
        <taxon>Bacillati</taxon>
        <taxon>Bacillota</taxon>
        <taxon>Bacilli</taxon>
        <taxon>Lactobacillales</taxon>
        <taxon>Lactobacillaceae</taxon>
        <taxon>Ligilactobacillus</taxon>
    </lineage>
</organism>
<keyword evidence="1" id="KW-0479">Metal-binding</keyword>
<dbReference type="InterPro" id="IPR016718">
    <property type="entry name" value="rRNA_m1G-MeTrfase_A_prd"/>
</dbReference>
<keyword evidence="4" id="KW-0489">Methyltransferase</keyword>
<sequence length="286" mass="32214">MKKIEQGALFLQRHLALFKCPICGEAFREVVGYQLVCQLDHSLDLSRKGTLFMITHKVKSEYDSPEMWQARRKMLTLGLFDPIIAAINEAMPVEEKLNILDIGSGEGTPPAKLKKLRAGIEDTLVGVDISKSAVNLATSYQNDNFFCAADLAALPFADQSFDCITDIFSPAAYHEFKRVLRPHGKIYKIVPNSGYLKELRALLYNEESAHRTYDNSAVLSLFAKNFPDYQKQDIKYTFEFSETDFSSLLMMTPLNWGASQQTKQNVLETPLKQITVDVSLLTAAKQ</sequence>
<dbReference type="Proteomes" id="UP000190935">
    <property type="component" value="Chromosome I"/>
</dbReference>
<evidence type="ECO:0000256" key="2">
    <source>
        <dbReference type="PIRSR" id="PIRSR018249-2"/>
    </source>
</evidence>
<dbReference type="Gene3D" id="3.40.50.150">
    <property type="entry name" value="Vaccinia Virus protein VP39"/>
    <property type="match status" value="1"/>
</dbReference>
<feature type="binding site" evidence="2">
    <location>
        <position position="80"/>
    </location>
    <ligand>
        <name>S-adenosyl-L-methionine</name>
        <dbReference type="ChEBI" id="CHEBI:59789"/>
    </ligand>
</feature>
<evidence type="ECO:0000259" key="3">
    <source>
        <dbReference type="Pfam" id="PF13847"/>
    </source>
</evidence>
<proteinExistence type="predicted"/>
<dbReference type="GO" id="GO:0032259">
    <property type="term" value="P:methylation"/>
    <property type="evidence" value="ECO:0007669"/>
    <property type="project" value="UniProtKB-KW"/>
</dbReference>
<dbReference type="RefSeq" id="WP_079579291.1">
    <property type="nucleotide sequence ID" value="NZ_LT630287.1"/>
</dbReference>
<dbReference type="PANTHER" id="PTHR42912">
    <property type="entry name" value="METHYLTRANSFERASE"/>
    <property type="match status" value="1"/>
</dbReference>
<keyword evidence="2" id="KW-0949">S-adenosyl-L-methionine</keyword>
<dbReference type="InterPro" id="IPR025714">
    <property type="entry name" value="Methyltranfer_dom"/>
</dbReference>
<feature type="binding site" evidence="2">
    <location>
        <begin position="106"/>
        <end position="107"/>
    </location>
    <ligand>
        <name>S-adenosyl-L-methionine</name>
        <dbReference type="ChEBI" id="CHEBI:59789"/>
    </ligand>
</feature>
<gene>
    <name evidence="4" type="ORF">LAC1533_1550</name>
</gene>
<dbReference type="EC" id="2.1.1.-" evidence="4"/>
<feature type="binding site" evidence="1">
    <location>
        <position position="37"/>
    </location>
    <ligand>
        <name>Zn(2+)</name>
        <dbReference type="ChEBI" id="CHEBI:29105"/>
    </ligand>
</feature>
<keyword evidence="1" id="KW-0862">Zinc</keyword>
<keyword evidence="4" id="KW-0808">Transferase</keyword>
<dbReference type="KEGG" id="laca:LAC1533_1550"/>
<dbReference type="GeneID" id="95349642"/>
<name>A0A1K1KPZ6_9LACO</name>
<evidence type="ECO:0000313" key="4">
    <source>
        <dbReference type="EMBL" id="SFV40970.1"/>
    </source>
</evidence>
<dbReference type="CDD" id="cd02440">
    <property type="entry name" value="AdoMet_MTases"/>
    <property type="match status" value="1"/>
</dbReference>